<dbReference type="AlphaFoldDB" id="A0A175Y3R4"/>
<dbReference type="STRING" id="621456.BJP26_03480"/>
<proteinExistence type="predicted"/>
<dbReference type="KEGG" id="smy:BJP26_03480"/>
<reference evidence="1" key="1">
    <citation type="submission" date="2016-03" db="EMBL/GenBank/DDBJ databases">
        <title>Sphingomonas melonis TY, whole genome shotgun sequencing.</title>
        <authorList>
            <person name="Wang H."/>
            <person name="Zhu P."/>
        </authorList>
    </citation>
    <scope>NUCLEOTIDE SEQUENCE [LARGE SCALE GENOMIC DNA]</scope>
    <source>
        <strain evidence="1">TY</strain>
    </source>
</reference>
<gene>
    <name evidence="1" type="ORF">AVM11_03350</name>
</gene>
<keyword evidence="2" id="KW-1185">Reference proteome</keyword>
<comment type="caution">
    <text evidence="1">The sequence shown here is derived from an EMBL/GenBank/DDBJ whole genome shotgun (WGS) entry which is preliminary data.</text>
</comment>
<dbReference type="EMBL" id="LQCK02000012">
    <property type="protein sequence ID" value="KZB95323.1"/>
    <property type="molecule type" value="Genomic_DNA"/>
</dbReference>
<sequence>MAGGQLGRGDSGAGQALAPGARAMTDAAVPALSEAAAALDRWQARGRLPRLDELPIPADVRPGPGWTQQMTEMADHIGAYTTLCIVARYGGTQVYIGRDPARSPFAEVVDAATAAAIADIYGGNRLLVPVGRVAIARARRAVVLAAVRAKRISGADAAKVLGTSRTYLSHLLNETDEGCAMEPAAAVSRFPRQGDLFALLTDPRCDRRA</sequence>
<accession>A0A175Y3R4</accession>
<evidence type="ECO:0000313" key="2">
    <source>
        <dbReference type="Proteomes" id="UP000078460"/>
    </source>
</evidence>
<dbReference type="Proteomes" id="UP000078460">
    <property type="component" value="Unassembled WGS sequence"/>
</dbReference>
<evidence type="ECO:0000313" key="1">
    <source>
        <dbReference type="EMBL" id="KZB95323.1"/>
    </source>
</evidence>
<name>A0A175Y3R4_9SPHN</name>
<organism evidence="1 2">
    <name type="scientific">Sphingomonas melonis TY</name>
    <dbReference type="NCBI Taxonomy" id="621456"/>
    <lineage>
        <taxon>Bacteria</taxon>
        <taxon>Pseudomonadati</taxon>
        <taxon>Pseudomonadota</taxon>
        <taxon>Alphaproteobacteria</taxon>
        <taxon>Sphingomonadales</taxon>
        <taxon>Sphingomonadaceae</taxon>
        <taxon>Sphingomonas</taxon>
    </lineage>
</organism>
<protein>
    <submittedName>
        <fullName evidence="1">Uncharacterized protein</fullName>
    </submittedName>
</protein>